<organism evidence="1 2">
    <name type="scientific">Vararia minispora EC-137</name>
    <dbReference type="NCBI Taxonomy" id="1314806"/>
    <lineage>
        <taxon>Eukaryota</taxon>
        <taxon>Fungi</taxon>
        <taxon>Dikarya</taxon>
        <taxon>Basidiomycota</taxon>
        <taxon>Agaricomycotina</taxon>
        <taxon>Agaricomycetes</taxon>
        <taxon>Russulales</taxon>
        <taxon>Lachnocladiaceae</taxon>
        <taxon>Vararia</taxon>
    </lineage>
</organism>
<name>A0ACB8QAN8_9AGAM</name>
<evidence type="ECO:0000313" key="1">
    <source>
        <dbReference type="EMBL" id="KAI0028869.1"/>
    </source>
</evidence>
<proteinExistence type="predicted"/>
<keyword evidence="2" id="KW-1185">Reference proteome</keyword>
<accession>A0ACB8QAN8</accession>
<comment type="caution">
    <text evidence="1">The sequence shown here is derived from an EMBL/GenBank/DDBJ whole genome shotgun (WGS) entry which is preliminary data.</text>
</comment>
<sequence>MAHFAYDFVHCPCSKAFEADQSMVKRAFEIMHIENPHPTWPGIQIGEPTYWNVTAWENSAAHKAFTTSAVWPAFWEAIAPVTANPANTGAVFFHGHFPTDPAPALDAPLTQITQLAPKAGKTRADIEELVVRMLKLMDGDGVDGVRAAFMGTIEEHPQNVVVLIGWESKELQEKASGPDGPAGAILKEASDTAEATSALTKLTKH</sequence>
<reference evidence="1" key="2">
    <citation type="journal article" date="2022" name="New Phytol.">
        <title>Evolutionary transition to the ectomycorrhizal habit in the genomes of a hyperdiverse lineage of mushroom-forming fungi.</title>
        <authorList>
            <person name="Looney B."/>
            <person name="Miyauchi S."/>
            <person name="Morin E."/>
            <person name="Drula E."/>
            <person name="Courty P.E."/>
            <person name="Kohler A."/>
            <person name="Kuo A."/>
            <person name="LaButti K."/>
            <person name="Pangilinan J."/>
            <person name="Lipzen A."/>
            <person name="Riley R."/>
            <person name="Andreopoulos W."/>
            <person name="He G."/>
            <person name="Johnson J."/>
            <person name="Nolan M."/>
            <person name="Tritt A."/>
            <person name="Barry K.W."/>
            <person name="Grigoriev I.V."/>
            <person name="Nagy L.G."/>
            <person name="Hibbett D."/>
            <person name="Henrissat B."/>
            <person name="Matheny P.B."/>
            <person name="Labbe J."/>
            <person name="Martin F.M."/>
        </authorList>
    </citation>
    <scope>NUCLEOTIDE SEQUENCE</scope>
    <source>
        <strain evidence="1">EC-137</strain>
    </source>
</reference>
<evidence type="ECO:0000313" key="2">
    <source>
        <dbReference type="Proteomes" id="UP000814128"/>
    </source>
</evidence>
<dbReference type="EMBL" id="MU273716">
    <property type="protein sequence ID" value="KAI0028869.1"/>
    <property type="molecule type" value="Genomic_DNA"/>
</dbReference>
<gene>
    <name evidence="1" type="ORF">K488DRAFT_89307</name>
</gene>
<reference evidence="1" key="1">
    <citation type="submission" date="2021-02" db="EMBL/GenBank/DDBJ databases">
        <authorList>
            <consortium name="DOE Joint Genome Institute"/>
            <person name="Ahrendt S."/>
            <person name="Looney B.P."/>
            <person name="Miyauchi S."/>
            <person name="Morin E."/>
            <person name="Drula E."/>
            <person name="Courty P.E."/>
            <person name="Chicoki N."/>
            <person name="Fauchery L."/>
            <person name="Kohler A."/>
            <person name="Kuo A."/>
            <person name="Labutti K."/>
            <person name="Pangilinan J."/>
            <person name="Lipzen A."/>
            <person name="Riley R."/>
            <person name="Andreopoulos W."/>
            <person name="He G."/>
            <person name="Johnson J."/>
            <person name="Barry K.W."/>
            <person name="Grigoriev I.V."/>
            <person name="Nagy L."/>
            <person name="Hibbett D."/>
            <person name="Henrissat B."/>
            <person name="Matheny P.B."/>
            <person name="Labbe J."/>
            <person name="Martin F."/>
        </authorList>
    </citation>
    <scope>NUCLEOTIDE SEQUENCE</scope>
    <source>
        <strain evidence="1">EC-137</strain>
    </source>
</reference>
<dbReference type="Proteomes" id="UP000814128">
    <property type="component" value="Unassembled WGS sequence"/>
</dbReference>
<protein>
    <submittedName>
        <fullName evidence="1">Uncharacterized protein</fullName>
    </submittedName>
</protein>